<dbReference type="InterPro" id="IPR013341">
    <property type="entry name" value="Mandelate_racemase_N_dom"/>
</dbReference>
<comment type="caution">
    <text evidence="7">The sequence shown here is derived from an EMBL/GenBank/DDBJ whole genome shotgun (WGS) entry which is preliminary data.</text>
</comment>
<dbReference type="CDD" id="cd03319">
    <property type="entry name" value="L-Ala-DL-Glu_epimerase"/>
    <property type="match status" value="1"/>
</dbReference>
<protein>
    <recommendedName>
        <fullName evidence="5">Dipeptide epimerase</fullName>
        <ecNumber evidence="5">5.1.1.-</ecNumber>
    </recommendedName>
</protein>
<dbReference type="InterPro" id="IPR029017">
    <property type="entry name" value="Enolase-like_N"/>
</dbReference>
<dbReference type="PANTHER" id="PTHR48073">
    <property type="entry name" value="O-SUCCINYLBENZOATE SYNTHASE-RELATED"/>
    <property type="match status" value="1"/>
</dbReference>
<gene>
    <name evidence="7" type="ORF">I2H31_03680</name>
</gene>
<evidence type="ECO:0000256" key="2">
    <source>
        <dbReference type="ARBA" id="ARBA00022723"/>
    </source>
</evidence>
<evidence type="ECO:0000259" key="6">
    <source>
        <dbReference type="SMART" id="SM00922"/>
    </source>
</evidence>
<name>A0ABS0HZQ7_9BACT</name>
<keyword evidence="2 5" id="KW-0479">Metal-binding</keyword>
<sequence>MPGTTIQAISIYKLLVPLREPFVISLGPLLAVQNVVVVIRTRDGHTGYGECSPFLTINGESVDTCFLVGQYFAPALRGRDALDLSGALAELDRIIYGNSSIKSAFDVALHDIAAQHAGLPMYEFLGGHNRKTLHTDMTVSLGPAEKMQADAVRFQQEGFPAIKVKLGDTLENDVARIRAIRAGIGPAHPLRIDANQGWKTADTAVAVLQALAEFNIEHCEEPILRQHFMDLSRVSAASPIPIMADESCGDEHDAARLIRLQACRMLNIKLGKSSGFHRARKIAQLGQAAGLTLQVGGFLESRLGMTAAAHLALTNDAIRHCDFDTPLMFSEDPVLGGIRYRPGGVVEVPTVPGLGATIDEAFLRRAEQVHF</sequence>
<dbReference type="InterPro" id="IPR034603">
    <property type="entry name" value="Dipeptide_epimerase"/>
</dbReference>
<dbReference type="InterPro" id="IPR013342">
    <property type="entry name" value="Mandelate_racemase_C"/>
</dbReference>
<dbReference type="InterPro" id="IPR029065">
    <property type="entry name" value="Enolase_C-like"/>
</dbReference>
<organism evidence="7 8">
    <name type="scientific">Hymenobacter ruricola</name>
    <dbReference type="NCBI Taxonomy" id="2791023"/>
    <lineage>
        <taxon>Bacteria</taxon>
        <taxon>Pseudomonadati</taxon>
        <taxon>Bacteroidota</taxon>
        <taxon>Cytophagia</taxon>
        <taxon>Cytophagales</taxon>
        <taxon>Hymenobacteraceae</taxon>
        <taxon>Hymenobacter</taxon>
    </lineage>
</organism>
<dbReference type="SFLD" id="SFLDF00009">
    <property type="entry name" value="o-succinylbenzoate_synthase"/>
    <property type="match status" value="1"/>
</dbReference>
<evidence type="ECO:0000313" key="8">
    <source>
        <dbReference type="Proteomes" id="UP000618931"/>
    </source>
</evidence>
<dbReference type="SUPFAM" id="SSF51604">
    <property type="entry name" value="Enolase C-terminal domain-like"/>
    <property type="match status" value="1"/>
</dbReference>
<evidence type="ECO:0000313" key="7">
    <source>
        <dbReference type="EMBL" id="MBF9220196.1"/>
    </source>
</evidence>
<evidence type="ECO:0000256" key="5">
    <source>
        <dbReference type="RuleBase" id="RU366006"/>
    </source>
</evidence>
<dbReference type="PANTHER" id="PTHR48073:SF2">
    <property type="entry name" value="O-SUCCINYLBENZOATE SYNTHASE"/>
    <property type="match status" value="1"/>
</dbReference>
<dbReference type="Gene3D" id="3.30.390.10">
    <property type="entry name" value="Enolase-like, N-terminal domain"/>
    <property type="match status" value="1"/>
</dbReference>
<feature type="domain" description="Mandelate racemase/muconate lactonizing enzyme C-terminal" evidence="6">
    <location>
        <begin position="144"/>
        <end position="241"/>
    </location>
</feature>
<proteinExistence type="inferred from homology"/>
<comment type="similarity">
    <text evidence="1 5">Belongs to the mandelate racemase/muconate lactonizing enzyme family.</text>
</comment>
<evidence type="ECO:0000256" key="1">
    <source>
        <dbReference type="ARBA" id="ARBA00008031"/>
    </source>
</evidence>
<reference evidence="7 8" key="1">
    <citation type="submission" date="2020-11" db="EMBL/GenBank/DDBJ databases">
        <authorList>
            <person name="Kim M.K."/>
        </authorList>
    </citation>
    <scope>NUCLEOTIDE SEQUENCE [LARGE SCALE GENOMIC DNA]</scope>
    <source>
        <strain evidence="7 8">BT662</strain>
    </source>
</reference>
<dbReference type="SUPFAM" id="SSF54826">
    <property type="entry name" value="Enolase N-terminal domain-like"/>
    <property type="match status" value="1"/>
</dbReference>
<dbReference type="SFLD" id="SFLDG00180">
    <property type="entry name" value="muconate_cycloisomerase"/>
    <property type="match status" value="1"/>
</dbReference>
<dbReference type="SMART" id="SM00922">
    <property type="entry name" value="MR_MLE"/>
    <property type="match status" value="1"/>
</dbReference>
<dbReference type="EC" id="5.1.1.-" evidence="5"/>
<evidence type="ECO:0000256" key="4">
    <source>
        <dbReference type="ARBA" id="ARBA00023235"/>
    </source>
</evidence>
<accession>A0ABS0HZQ7</accession>
<dbReference type="Pfam" id="PF02746">
    <property type="entry name" value="MR_MLE_N"/>
    <property type="match status" value="1"/>
</dbReference>
<evidence type="ECO:0000256" key="3">
    <source>
        <dbReference type="ARBA" id="ARBA00022842"/>
    </source>
</evidence>
<comment type="cofactor">
    <cofactor evidence="5">
        <name>Mg(2+)</name>
        <dbReference type="ChEBI" id="CHEBI:18420"/>
    </cofactor>
    <text evidence="5">Binds 1 Mg(2+) ion per subunit.</text>
</comment>
<keyword evidence="3 5" id="KW-0460">Magnesium</keyword>
<dbReference type="InterPro" id="IPR036849">
    <property type="entry name" value="Enolase-like_C_sf"/>
</dbReference>
<dbReference type="Pfam" id="PF13378">
    <property type="entry name" value="MR_MLE_C"/>
    <property type="match status" value="1"/>
</dbReference>
<dbReference type="SFLD" id="SFLDS00001">
    <property type="entry name" value="Enolase"/>
    <property type="match status" value="1"/>
</dbReference>
<dbReference type="RefSeq" id="WP_196291633.1">
    <property type="nucleotide sequence ID" value="NZ_JADQDM010000001.1"/>
</dbReference>
<dbReference type="Proteomes" id="UP000618931">
    <property type="component" value="Unassembled WGS sequence"/>
</dbReference>
<keyword evidence="4 5" id="KW-0413">Isomerase</keyword>
<keyword evidence="8" id="KW-1185">Reference proteome</keyword>
<dbReference type="EMBL" id="JADQDM010000001">
    <property type="protein sequence ID" value="MBF9220196.1"/>
    <property type="molecule type" value="Genomic_DNA"/>
</dbReference>
<dbReference type="Gene3D" id="3.20.20.120">
    <property type="entry name" value="Enolase-like C-terminal domain"/>
    <property type="match status" value="1"/>
</dbReference>